<dbReference type="Gene3D" id="3.40.50.720">
    <property type="entry name" value="NAD(P)-binding Rossmann-like Domain"/>
    <property type="match status" value="1"/>
</dbReference>
<evidence type="ECO:0000313" key="3">
    <source>
        <dbReference type="Proteomes" id="UP000008815"/>
    </source>
</evidence>
<accession>A0A0H3KIE0</accession>
<dbReference type="SUPFAM" id="SSF51735">
    <property type="entry name" value="NAD(P)-binding Rossmann-fold domains"/>
    <property type="match status" value="1"/>
</dbReference>
<dbReference type="PANTHER" id="PTHR14097:SF7">
    <property type="entry name" value="OXIDOREDUCTASE HTATIP2"/>
    <property type="match status" value="1"/>
</dbReference>
<dbReference type="HOGENOM" id="CLU_071330_2_1_4"/>
<gene>
    <name evidence="2" type="ordered locus">BMULJ_01177</name>
</gene>
<organism evidence="2 3">
    <name type="scientific">Burkholderia multivorans (strain ATCC 17616 / 249)</name>
    <dbReference type="NCBI Taxonomy" id="395019"/>
    <lineage>
        <taxon>Bacteria</taxon>
        <taxon>Pseudomonadati</taxon>
        <taxon>Pseudomonadota</taxon>
        <taxon>Betaproteobacteria</taxon>
        <taxon>Burkholderiales</taxon>
        <taxon>Burkholderiaceae</taxon>
        <taxon>Burkholderia</taxon>
        <taxon>Burkholderia cepacia complex</taxon>
    </lineage>
</organism>
<dbReference type="AlphaFoldDB" id="A0A0H3KIE0"/>
<dbReference type="STRING" id="395019.BMULJ_01177"/>
<reference evidence="2 3" key="1">
    <citation type="submission" date="2007-04" db="EMBL/GenBank/DDBJ databases">
        <title>Complete genome sequence of Burkholderia multivorans ATCC 17616.</title>
        <authorList>
            <person name="Ohtsubo Y."/>
            <person name="Yamashita A."/>
            <person name="Kurokawa K."/>
            <person name="Takami H."/>
            <person name="Yuhara S."/>
            <person name="Nishiyama E."/>
            <person name="Endo R."/>
            <person name="Miyazaki R."/>
            <person name="Ono A."/>
            <person name="Yano K."/>
            <person name="Ito M."/>
            <person name="Sota M."/>
            <person name="Yuji N."/>
            <person name="Hattori M."/>
            <person name="Tsuda M."/>
        </authorList>
    </citation>
    <scope>NUCLEOTIDE SEQUENCE [LARGE SCALE GENOMIC DNA]</scope>
    <source>
        <strain evidence="3">ATCC 17616 / 249</strain>
    </source>
</reference>
<keyword evidence="3" id="KW-1185">Reference proteome</keyword>
<evidence type="ECO:0000259" key="1">
    <source>
        <dbReference type="Pfam" id="PF13460"/>
    </source>
</evidence>
<protein>
    <recommendedName>
        <fullName evidence="1">NAD(P)-binding domain-containing protein</fullName>
    </recommendedName>
</protein>
<dbReference type="RefSeq" id="WP_012213716.1">
    <property type="nucleotide sequence ID" value="NC_010084.1"/>
</dbReference>
<dbReference type="Proteomes" id="UP000008815">
    <property type="component" value="Chromosome 1"/>
</dbReference>
<dbReference type="PANTHER" id="PTHR14097">
    <property type="entry name" value="OXIDOREDUCTASE HTATIP2"/>
    <property type="match status" value="1"/>
</dbReference>
<proteinExistence type="predicted"/>
<name>A0A0H3KIE0_BURM1</name>
<dbReference type="eggNOG" id="COG0702">
    <property type="taxonomic scope" value="Bacteria"/>
</dbReference>
<dbReference type="EMBL" id="AP009385">
    <property type="protein sequence ID" value="BAG43117.1"/>
    <property type="molecule type" value="Genomic_DNA"/>
</dbReference>
<dbReference type="InterPro" id="IPR016040">
    <property type="entry name" value="NAD(P)-bd_dom"/>
</dbReference>
<sequence length="209" mass="22681">MKLLLVGATGLVGRHVLDAALADPRVARIVVIARRPLSPHPKLQAMTVDFEQLPADADWWRADAVICTLGTTMRIAGSQAAFRRVDHDYPLAVARLAHRHGTPTYVLNSALGADPASRVFYSRVKGEVERALADVGFTSLTYVRPGLIGGNRDEFRLGERALLFALRIAGALLPPKWRVNPAPHIARALLDAALDARPGVHVVASDRLI</sequence>
<dbReference type="KEGG" id="bmj:BMULJ_01177"/>
<feature type="domain" description="NAD(P)-binding" evidence="1">
    <location>
        <begin position="7"/>
        <end position="146"/>
    </location>
</feature>
<dbReference type="InterPro" id="IPR036291">
    <property type="entry name" value="NAD(P)-bd_dom_sf"/>
</dbReference>
<dbReference type="Pfam" id="PF13460">
    <property type="entry name" value="NAD_binding_10"/>
    <property type="match status" value="1"/>
</dbReference>
<dbReference type="KEGG" id="bmu:Bmul_2067"/>
<evidence type="ECO:0000313" key="2">
    <source>
        <dbReference type="EMBL" id="BAG43117.1"/>
    </source>
</evidence>